<evidence type="ECO:0000313" key="3">
    <source>
        <dbReference type="Proteomes" id="UP001222325"/>
    </source>
</evidence>
<dbReference type="EMBL" id="JARJCN010000012">
    <property type="protein sequence ID" value="KAJ7095712.1"/>
    <property type="molecule type" value="Genomic_DNA"/>
</dbReference>
<feature type="transmembrane region" description="Helical" evidence="1">
    <location>
        <begin position="70"/>
        <end position="90"/>
    </location>
</feature>
<protein>
    <submittedName>
        <fullName evidence="2">Uncharacterized protein</fullName>
    </submittedName>
</protein>
<dbReference type="AlphaFoldDB" id="A0AAD6UG81"/>
<evidence type="ECO:0000313" key="2">
    <source>
        <dbReference type="EMBL" id="KAJ7095712.1"/>
    </source>
</evidence>
<sequence>MYRYCARNLVRNGLAGKQGILHGGQIRFQATAPPKPPRADLQSIPQALRELLPEPRKRDPSAPPKRGRSLLFYVALISPLFIWIEVEKYFDPKPLLEKKRIRILRGRLERLQEGSRSTSVQLADQKSLVAYMRLLLTTMLPEEYLRNLRCEEVLALLEEEIPETLLPWLREVCTVIYQLSLKAEDEVKTAENIQDAAEGILRKAFLDLHTRLPPRPAASE</sequence>
<reference evidence="2" key="1">
    <citation type="submission" date="2023-03" db="EMBL/GenBank/DDBJ databases">
        <title>Massive genome expansion in bonnet fungi (Mycena s.s.) driven by repeated elements and novel gene families across ecological guilds.</title>
        <authorList>
            <consortium name="Lawrence Berkeley National Laboratory"/>
            <person name="Harder C.B."/>
            <person name="Miyauchi S."/>
            <person name="Viragh M."/>
            <person name="Kuo A."/>
            <person name="Thoen E."/>
            <person name="Andreopoulos B."/>
            <person name="Lu D."/>
            <person name="Skrede I."/>
            <person name="Drula E."/>
            <person name="Henrissat B."/>
            <person name="Morin E."/>
            <person name="Kohler A."/>
            <person name="Barry K."/>
            <person name="LaButti K."/>
            <person name="Morin E."/>
            <person name="Salamov A."/>
            <person name="Lipzen A."/>
            <person name="Mereny Z."/>
            <person name="Hegedus B."/>
            <person name="Baldrian P."/>
            <person name="Stursova M."/>
            <person name="Weitz H."/>
            <person name="Taylor A."/>
            <person name="Grigoriev I.V."/>
            <person name="Nagy L.G."/>
            <person name="Martin F."/>
            <person name="Kauserud H."/>
        </authorList>
    </citation>
    <scope>NUCLEOTIDE SEQUENCE</scope>
    <source>
        <strain evidence="2">CBHHK173m</strain>
    </source>
</reference>
<name>A0AAD6UG81_9AGAR</name>
<dbReference type="Proteomes" id="UP001222325">
    <property type="component" value="Unassembled WGS sequence"/>
</dbReference>
<comment type="caution">
    <text evidence="2">The sequence shown here is derived from an EMBL/GenBank/DDBJ whole genome shotgun (WGS) entry which is preliminary data.</text>
</comment>
<keyword evidence="1" id="KW-0472">Membrane</keyword>
<organism evidence="2 3">
    <name type="scientific">Mycena belliarum</name>
    <dbReference type="NCBI Taxonomy" id="1033014"/>
    <lineage>
        <taxon>Eukaryota</taxon>
        <taxon>Fungi</taxon>
        <taxon>Dikarya</taxon>
        <taxon>Basidiomycota</taxon>
        <taxon>Agaricomycotina</taxon>
        <taxon>Agaricomycetes</taxon>
        <taxon>Agaricomycetidae</taxon>
        <taxon>Agaricales</taxon>
        <taxon>Marasmiineae</taxon>
        <taxon>Mycenaceae</taxon>
        <taxon>Mycena</taxon>
    </lineage>
</organism>
<proteinExistence type="predicted"/>
<gene>
    <name evidence="2" type="ORF">B0H15DRAFT_67676</name>
</gene>
<evidence type="ECO:0000256" key="1">
    <source>
        <dbReference type="SAM" id="Phobius"/>
    </source>
</evidence>
<keyword evidence="1" id="KW-1133">Transmembrane helix</keyword>
<keyword evidence="1" id="KW-0812">Transmembrane</keyword>
<keyword evidence="3" id="KW-1185">Reference proteome</keyword>
<accession>A0AAD6UG81</accession>